<keyword evidence="6" id="KW-1185">Reference proteome</keyword>
<dbReference type="InterPro" id="IPR016047">
    <property type="entry name" value="M23ase_b-sheet_dom"/>
</dbReference>
<proteinExistence type="predicted"/>
<gene>
    <name evidence="5" type="ORF">ACFYV7_35720</name>
</gene>
<dbReference type="Proteomes" id="UP001601948">
    <property type="component" value="Unassembled WGS sequence"/>
</dbReference>
<dbReference type="SUPFAM" id="SSF51261">
    <property type="entry name" value="Duplicated hybrid motif"/>
    <property type="match status" value="1"/>
</dbReference>
<evidence type="ECO:0000313" key="6">
    <source>
        <dbReference type="Proteomes" id="UP001601948"/>
    </source>
</evidence>
<dbReference type="Gene3D" id="2.30.30.40">
    <property type="entry name" value="SH3 Domains"/>
    <property type="match status" value="1"/>
</dbReference>
<evidence type="ECO:0000259" key="3">
    <source>
        <dbReference type="Pfam" id="PF01551"/>
    </source>
</evidence>
<keyword evidence="2" id="KW-0732">Signal</keyword>
<dbReference type="Pfam" id="PF01551">
    <property type="entry name" value="Peptidase_M23"/>
    <property type="match status" value="1"/>
</dbReference>
<dbReference type="InterPro" id="IPR050570">
    <property type="entry name" value="Cell_wall_metabolism_enzyme"/>
</dbReference>
<name>A0ABW6R401_9NOCA</name>
<feature type="region of interest" description="Disordered" evidence="1">
    <location>
        <begin position="307"/>
        <end position="326"/>
    </location>
</feature>
<reference evidence="5 6" key="1">
    <citation type="submission" date="2024-10" db="EMBL/GenBank/DDBJ databases">
        <title>The Natural Products Discovery Center: Release of the First 8490 Sequenced Strains for Exploring Actinobacteria Biosynthetic Diversity.</title>
        <authorList>
            <person name="Kalkreuter E."/>
            <person name="Kautsar S.A."/>
            <person name="Yang D."/>
            <person name="Bader C.D."/>
            <person name="Teijaro C.N."/>
            <person name="Fluegel L."/>
            <person name="Davis C.M."/>
            <person name="Simpson J.R."/>
            <person name="Lauterbach L."/>
            <person name="Steele A.D."/>
            <person name="Gui C."/>
            <person name="Meng S."/>
            <person name="Li G."/>
            <person name="Viehrig K."/>
            <person name="Ye F."/>
            <person name="Su P."/>
            <person name="Kiefer A.F."/>
            <person name="Nichols A."/>
            <person name="Cepeda A.J."/>
            <person name="Yan W."/>
            <person name="Fan B."/>
            <person name="Jiang Y."/>
            <person name="Adhikari A."/>
            <person name="Zheng C.-J."/>
            <person name="Schuster L."/>
            <person name="Cowan T.M."/>
            <person name="Smanski M.J."/>
            <person name="Chevrette M.G."/>
            <person name="De Carvalho L.P.S."/>
            <person name="Shen B."/>
        </authorList>
    </citation>
    <scope>NUCLEOTIDE SEQUENCE [LARGE SCALE GENOMIC DNA]</scope>
    <source>
        <strain evidence="5 6">NPDC003040</strain>
    </source>
</reference>
<dbReference type="PANTHER" id="PTHR21666:SF270">
    <property type="entry name" value="MUREIN HYDROLASE ACTIVATOR ENVC"/>
    <property type="match status" value="1"/>
</dbReference>
<comment type="caution">
    <text evidence="5">The sequence shown here is derived from an EMBL/GenBank/DDBJ whole genome shotgun (WGS) entry which is preliminary data.</text>
</comment>
<evidence type="ECO:0000313" key="5">
    <source>
        <dbReference type="EMBL" id="MFF3228189.1"/>
    </source>
</evidence>
<sequence length="423" mass="44331">MEFNKRRSTRRLTRGIILTLSIAMAMFLPLATAQVTAAPPGLDEAVTATVLEQKKSDRARTPAPVIDHMREQGNWAFGAATIPVGNADEAPTSSLYVAERSGDKWKVALEGTAEFGSMVQRAPESVVSSGEKRAFTAPQTRGINIGMALPWRQGDSWYMGGGPHGYSGNSRPFNSIDFNGGDGRVLAPRAGRVYKTCVRANSAEVKLVHDNGYTTTYYHMTNLINAQDGTQIAAGTYLGRIGTQLPCGGSASGAHVHMSLYNTNGGAVAVNGKTLGGWTFYEGSRAYAGYAERNGVRVNTGGRLTNYGSDSSPAAGTVRSHPEANGTVNLRSGPGLKYSVVGTARDGDTVKIACTTRGDVVAGKWGDTDLWNKLDTGNWVSDGFVDTGSNDPVAPTCTDAQVQTSAPLNGNSAGASAAPGTVG</sequence>
<feature type="chain" id="PRO_5046874073" evidence="2">
    <location>
        <begin position="38"/>
        <end position="423"/>
    </location>
</feature>
<feature type="domain" description="M23ase beta-sheet core" evidence="3">
    <location>
        <begin position="174"/>
        <end position="265"/>
    </location>
</feature>
<accession>A0ABW6R401</accession>
<evidence type="ECO:0000256" key="2">
    <source>
        <dbReference type="SAM" id="SignalP"/>
    </source>
</evidence>
<feature type="domain" description="SH3b" evidence="4">
    <location>
        <begin position="327"/>
        <end position="382"/>
    </location>
</feature>
<dbReference type="Gene3D" id="2.70.70.10">
    <property type="entry name" value="Glucose Permease (Domain IIA)"/>
    <property type="match status" value="1"/>
</dbReference>
<dbReference type="RefSeq" id="WP_387724798.1">
    <property type="nucleotide sequence ID" value="NZ_JBIAPI010000013.1"/>
</dbReference>
<evidence type="ECO:0000259" key="4">
    <source>
        <dbReference type="Pfam" id="PF08239"/>
    </source>
</evidence>
<evidence type="ECO:0000256" key="1">
    <source>
        <dbReference type="SAM" id="MobiDB-lite"/>
    </source>
</evidence>
<dbReference type="Pfam" id="PF08239">
    <property type="entry name" value="SH3_3"/>
    <property type="match status" value="1"/>
</dbReference>
<organism evidence="5 6">
    <name type="scientific">Nocardia suismassiliense</name>
    <dbReference type="NCBI Taxonomy" id="2077092"/>
    <lineage>
        <taxon>Bacteria</taxon>
        <taxon>Bacillati</taxon>
        <taxon>Actinomycetota</taxon>
        <taxon>Actinomycetes</taxon>
        <taxon>Mycobacteriales</taxon>
        <taxon>Nocardiaceae</taxon>
        <taxon>Nocardia</taxon>
    </lineage>
</organism>
<protein>
    <submittedName>
        <fullName evidence="5">Peptidoglycan DD-metalloendopeptidase family protein</fullName>
    </submittedName>
</protein>
<feature type="region of interest" description="Disordered" evidence="1">
    <location>
        <begin position="404"/>
        <end position="423"/>
    </location>
</feature>
<feature type="compositionally biased region" description="Low complexity" evidence="1">
    <location>
        <begin position="405"/>
        <end position="423"/>
    </location>
</feature>
<dbReference type="InterPro" id="IPR011055">
    <property type="entry name" value="Dup_hybrid_motif"/>
</dbReference>
<feature type="signal peptide" evidence="2">
    <location>
        <begin position="1"/>
        <end position="37"/>
    </location>
</feature>
<dbReference type="PANTHER" id="PTHR21666">
    <property type="entry name" value="PEPTIDASE-RELATED"/>
    <property type="match status" value="1"/>
</dbReference>
<dbReference type="EMBL" id="JBIAPI010000013">
    <property type="protein sequence ID" value="MFF3228189.1"/>
    <property type="molecule type" value="Genomic_DNA"/>
</dbReference>
<dbReference type="CDD" id="cd12797">
    <property type="entry name" value="M23_peptidase"/>
    <property type="match status" value="1"/>
</dbReference>
<dbReference type="InterPro" id="IPR003646">
    <property type="entry name" value="SH3-like_bac-type"/>
</dbReference>